<evidence type="ECO:0000256" key="1">
    <source>
        <dbReference type="SAM" id="Phobius"/>
    </source>
</evidence>
<keyword evidence="3" id="KW-1185">Reference proteome</keyword>
<comment type="caution">
    <text evidence="2">The sequence shown here is derived from an EMBL/GenBank/DDBJ whole genome shotgun (WGS) entry which is preliminary data.</text>
</comment>
<dbReference type="Proteomes" id="UP000717752">
    <property type="component" value="Unassembled WGS sequence"/>
</dbReference>
<dbReference type="EMBL" id="JAEUAK010000004">
    <property type="protein sequence ID" value="MBW9053107.1"/>
    <property type="molecule type" value="Genomic_DNA"/>
</dbReference>
<evidence type="ECO:0000313" key="3">
    <source>
        <dbReference type="Proteomes" id="UP000717752"/>
    </source>
</evidence>
<evidence type="ECO:0000313" key="2">
    <source>
        <dbReference type="EMBL" id="MBW9053107.1"/>
    </source>
</evidence>
<keyword evidence="1" id="KW-0812">Transmembrane</keyword>
<keyword evidence="1" id="KW-1133">Transmembrane helix</keyword>
<keyword evidence="1" id="KW-0472">Membrane</keyword>
<protein>
    <submittedName>
        <fullName evidence="2">Uncharacterized protein</fullName>
    </submittedName>
</protein>
<name>A0ABS7GT24_9HYPH</name>
<organism evidence="2 3">
    <name type="scientific">Rhizobium mesosinicum</name>
    <dbReference type="NCBI Taxonomy" id="335017"/>
    <lineage>
        <taxon>Bacteria</taxon>
        <taxon>Pseudomonadati</taxon>
        <taxon>Pseudomonadota</taxon>
        <taxon>Alphaproteobacteria</taxon>
        <taxon>Hyphomicrobiales</taxon>
        <taxon>Rhizobiaceae</taxon>
        <taxon>Rhizobium/Agrobacterium group</taxon>
        <taxon>Rhizobium</taxon>
    </lineage>
</organism>
<feature type="transmembrane region" description="Helical" evidence="1">
    <location>
        <begin position="6"/>
        <end position="26"/>
    </location>
</feature>
<gene>
    <name evidence="2" type="ORF">JNB85_11825</name>
</gene>
<accession>A0ABS7GT24</accession>
<sequence>MNGIEIFAFIILPATVAIGGWVAVLAKTQQPQKTSPASRRIKLREG</sequence>
<reference evidence="2 3" key="1">
    <citation type="journal article" date="2021" name="MBio">
        <title>Poor Competitiveness of Bradyrhizobium in Pigeon Pea Root Colonization in Indian Soils.</title>
        <authorList>
            <person name="Chalasani D."/>
            <person name="Basu A."/>
            <person name="Pullabhotla S.V.S.R.N."/>
            <person name="Jorrin B."/>
            <person name="Neal A.L."/>
            <person name="Poole P.S."/>
            <person name="Podile A.R."/>
            <person name="Tkacz A."/>
        </authorList>
    </citation>
    <scope>NUCLEOTIDE SEQUENCE [LARGE SCALE GENOMIC DNA]</scope>
    <source>
        <strain evidence="2 3">HU56</strain>
    </source>
</reference>
<proteinExistence type="predicted"/>
<dbReference type="RefSeq" id="WP_220334548.1">
    <property type="nucleotide sequence ID" value="NZ_JAEUAK010000004.1"/>
</dbReference>